<sequence>MGVERSRPSIYWLLSSIAIPPFSALVKLRVRHGERLPQEGPFILSPNHDSEFDPLIMGVAVWRLGRQPRFMAKGSLFTVPVVGWLLRKSGQIPVEREGSARGMDPVSAAAQLTERGQGVVVYPEGSLTRDPGLWPMRGRTGAVRIALTHGLPVIPAAHWGTQEVMPRYGKLRVFPLRKRVEVAIGEPVDLSAFIGRPLDSKTLNEATEVVMQAITALCEELRGAQAPTERWDPSKHQQKETGRFES</sequence>
<accession>A0A3N2C1S7</accession>
<dbReference type="InterPro" id="IPR002123">
    <property type="entry name" value="Plipid/glycerol_acylTrfase"/>
</dbReference>
<name>A0A3N2C1S7_9MICO</name>
<dbReference type="EMBL" id="RKHL01000001">
    <property type="protein sequence ID" value="ROR81458.1"/>
    <property type="molecule type" value="Genomic_DNA"/>
</dbReference>
<keyword evidence="1 5" id="KW-0808">Transferase</keyword>
<evidence type="ECO:0000259" key="4">
    <source>
        <dbReference type="SMART" id="SM00563"/>
    </source>
</evidence>
<dbReference type="GO" id="GO:0005886">
    <property type="term" value="C:plasma membrane"/>
    <property type="evidence" value="ECO:0007669"/>
    <property type="project" value="TreeGrafter"/>
</dbReference>
<evidence type="ECO:0000313" key="6">
    <source>
        <dbReference type="Proteomes" id="UP000266915"/>
    </source>
</evidence>
<keyword evidence="6" id="KW-1185">Reference proteome</keyword>
<evidence type="ECO:0000313" key="5">
    <source>
        <dbReference type="EMBL" id="ROR81458.1"/>
    </source>
</evidence>
<dbReference type="PANTHER" id="PTHR10434">
    <property type="entry name" value="1-ACYL-SN-GLYCEROL-3-PHOSPHATE ACYLTRANSFERASE"/>
    <property type="match status" value="1"/>
</dbReference>
<dbReference type="CDD" id="cd07989">
    <property type="entry name" value="LPLAT_AGPAT-like"/>
    <property type="match status" value="1"/>
</dbReference>
<dbReference type="GO" id="GO:0003841">
    <property type="term" value="F:1-acylglycerol-3-phosphate O-acyltransferase activity"/>
    <property type="evidence" value="ECO:0007669"/>
    <property type="project" value="TreeGrafter"/>
</dbReference>
<evidence type="ECO:0000256" key="2">
    <source>
        <dbReference type="ARBA" id="ARBA00023315"/>
    </source>
</evidence>
<reference evidence="5 6" key="1">
    <citation type="submission" date="2018-11" db="EMBL/GenBank/DDBJ databases">
        <title>Sequencing the genomes of 1000 actinobacteria strains.</title>
        <authorList>
            <person name="Klenk H.-P."/>
        </authorList>
    </citation>
    <scope>NUCLEOTIDE SEQUENCE [LARGE SCALE GENOMIC DNA]</scope>
    <source>
        <strain evidence="5 6">DSM 14012</strain>
    </source>
</reference>
<dbReference type="AlphaFoldDB" id="A0A3N2C1S7"/>
<dbReference type="SMART" id="SM00563">
    <property type="entry name" value="PlsC"/>
    <property type="match status" value="1"/>
</dbReference>
<feature type="domain" description="Phospholipid/glycerol acyltransferase" evidence="4">
    <location>
        <begin position="42"/>
        <end position="161"/>
    </location>
</feature>
<organism evidence="5 6">
    <name type="scientific">Plantibacter flavus</name>
    <dbReference type="NCBI Taxonomy" id="150123"/>
    <lineage>
        <taxon>Bacteria</taxon>
        <taxon>Bacillati</taxon>
        <taxon>Actinomycetota</taxon>
        <taxon>Actinomycetes</taxon>
        <taxon>Micrococcales</taxon>
        <taxon>Microbacteriaceae</taxon>
        <taxon>Plantibacter</taxon>
    </lineage>
</organism>
<dbReference type="Proteomes" id="UP000266915">
    <property type="component" value="Unassembled WGS sequence"/>
</dbReference>
<protein>
    <submittedName>
        <fullName evidence="5">1-acyl-sn-glycerol-3-phosphate acyltransferase</fullName>
    </submittedName>
</protein>
<dbReference type="RefSeq" id="WP_123539702.1">
    <property type="nucleotide sequence ID" value="NZ_FXAP01000001.1"/>
</dbReference>
<gene>
    <name evidence="5" type="ORF">EDD42_1520</name>
</gene>
<evidence type="ECO:0000256" key="1">
    <source>
        <dbReference type="ARBA" id="ARBA00022679"/>
    </source>
</evidence>
<feature type="region of interest" description="Disordered" evidence="3">
    <location>
        <begin position="225"/>
        <end position="246"/>
    </location>
</feature>
<comment type="caution">
    <text evidence="5">The sequence shown here is derived from an EMBL/GenBank/DDBJ whole genome shotgun (WGS) entry which is preliminary data.</text>
</comment>
<proteinExistence type="predicted"/>
<dbReference type="Pfam" id="PF01553">
    <property type="entry name" value="Acyltransferase"/>
    <property type="match status" value="1"/>
</dbReference>
<dbReference type="GO" id="GO:0006654">
    <property type="term" value="P:phosphatidic acid biosynthetic process"/>
    <property type="evidence" value="ECO:0007669"/>
    <property type="project" value="TreeGrafter"/>
</dbReference>
<feature type="compositionally biased region" description="Basic and acidic residues" evidence="3">
    <location>
        <begin position="229"/>
        <end position="246"/>
    </location>
</feature>
<dbReference type="PANTHER" id="PTHR10434:SF55">
    <property type="entry name" value="POSSIBLE ACYLTRANSFERASE"/>
    <property type="match status" value="1"/>
</dbReference>
<dbReference type="SUPFAM" id="SSF69593">
    <property type="entry name" value="Glycerol-3-phosphate (1)-acyltransferase"/>
    <property type="match status" value="1"/>
</dbReference>
<keyword evidence="2 5" id="KW-0012">Acyltransferase</keyword>
<evidence type="ECO:0000256" key="3">
    <source>
        <dbReference type="SAM" id="MobiDB-lite"/>
    </source>
</evidence>